<gene>
    <name evidence="2" type="ORF">ENR15_03085</name>
</gene>
<evidence type="ECO:0000256" key="1">
    <source>
        <dbReference type="SAM" id="SignalP"/>
    </source>
</evidence>
<dbReference type="AlphaFoldDB" id="A0A7C3ZI07"/>
<accession>A0A7C3ZI07</accession>
<evidence type="ECO:0000313" key="2">
    <source>
        <dbReference type="EMBL" id="HGF99662.1"/>
    </source>
</evidence>
<feature type="chain" id="PRO_5028084817" evidence="1">
    <location>
        <begin position="27"/>
        <end position="283"/>
    </location>
</feature>
<keyword evidence="1" id="KW-0732">Signal</keyword>
<proteinExistence type="predicted"/>
<comment type="caution">
    <text evidence="2">The sequence shown here is derived from an EMBL/GenBank/DDBJ whole genome shotgun (WGS) entry which is preliminary data.</text>
</comment>
<reference evidence="2" key="1">
    <citation type="journal article" date="2020" name="mSystems">
        <title>Genome- and Community-Level Interaction Insights into Carbon Utilization and Element Cycling Functions of Hydrothermarchaeota in Hydrothermal Sediment.</title>
        <authorList>
            <person name="Zhou Z."/>
            <person name="Liu Y."/>
            <person name="Xu W."/>
            <person name="Pan J."/>
            <person name="Luo Z.H."/>
            <person name="Li M."/>
        </authorList>
    </citation>
    <scope>NUCLEOTIDE SEQUENCE [LARGE SCALE GENOMIC DNA]</scope>
    <source>
        <strain evidence="2">SpSt-374</strain>
    </source>
</reference>
<dbReference type="InterPro" id="IPR013424">
    <property type="entry name" value="Ice-binding_C"/>
</dbReference>
<name>A0A7C3ZI07_9CYAN</name>
<dbReference type="NCBIfam" id="NF038130">
    <property type="entry name" value="PEP_NF038130"/>
    <property type="match status" value="1"/>
</dbReference>
<dbReference type="NCBIfam" id="TIGR02595">
    <property type="entry name" value="PEP_CTERM"/>
    <property type="match status" value="1"/>
</dbReference>
<dbReference type="EMBL" id="DSPX01000028">
    <property type="protein sequence ID" value="HGF99662.1"/>
    <property type="molecule type" value="Genomic_DNA"/>
</dbReference>
<sequence length="283" mass="29770">MTTLTQKLLIGSIAAAATLAAAPAFAGSFTVSGTDYYLYDVRDSNGDGVLDQTYRNSSASLDAILAGNKSNPGGNIELFASSERAGTNFFAPQVTLSGQVGSQTLTLSSLNANDWFSTGSGNNYTYSGNTLATRWFNSLLTAAGQGGIVNKALGQLAFNQFLNGGGFQRSSDPNISYIDHSAGKINIGLAGHYNMKDVYNYAFIPNGFQASEVVKYTYGGVTQYLYNFNATATGLKELSDGKSHSGNYEVTVAVIPEPSTMVGLMSLGGILAATKKRKAVKES</sequence>
<organism evidence="2">
    <name type="scientific">Planktothricoides sp. SpSt-374</name>
    <dbReference type="NCBI Taxonomy" id="2282167"/>
    <lineage>
        <taxon>Bacteria</taxon>
        <taxon>Bacillati</taxon>
        <taxon>Cyanobacteriota</taxon>
        <taxon>Cyanophyceae</taxon>
        <taxon>Oscillatoriophycideae</taxon>
        <taxon>Oscillatoriales</taxon>
        <taxon>Oscillatoriaceae</taxon>
        <taxon>Planktothricoides</taxon>
    </lineage>
</organism>
<protein>
    <submittedName>
        <fullName evidence="2">PEP-CTERM sorting domain-containing protein</fullName>
    </submittedName>
</protein>
<feature type="signal peptide" evidence="1">
    <location>
        <begin position="1"/>
        <end position="26"/>
    </location>
</feature>